<dbReference type="Proteomes" id="UP000463868">
    <property type="component" value="Plasmid pAhaemAN43b"/>
</dbReference>
<accession>A0A857IYQ8</accession>
<reference evidence="1 2" key="1">
    <citation type="submission" date="2018-08" db="EMBL/GenBank/DDBJ databases">
        <title>Analysis of the genomic diversity of Mexican Acinetobacter haemolyticus clinical isolates.</title>
        <authorList>
            <person name="Castro-Jaimes S."/>
            <person name="Cevallos M.A."/>
        </authorList>
    </citation>
    <scope>NUCLEOTIDE SEQUENCE [LARGE SCALE GENOMIC DNA]</scope>
    <source>
        <strain evidence="1 2">AN43</strain>
        <plasmid evidence="2">pahaeman43b</plasmid>
    </source>
</reference>
<organism evidence="1 2">
    <name type="scientific">Acinetobacter haemolyticus</name>
    <dbReference type="NCBI Taxonomy" id="29430"/>
    <lineage>
        <taxon>Bacteria</taxon>
        <taxon>Pseudomonadati</taxon>
        <taxon>Pseudomonadota</taxon>
        <taxon>Gammaproteobacteria</taxon>
        <taxon>Moraxellales</taxon>
        <taxon>Moraxellaceae</taxon>
        <taxon>Acinetobacter</taxon>
    </lineage>
</organism>
<keyword evidence="1" id="KW-0614">Plasmid</keyword>
<evidence type="ECO:0000313" key="2">
    <source>
        <dbReference type="Proteomes" id="UP000463868"/>
    </source>
</evidence>
<protein>
    <submittedName>
        <fullName evidence="1">Uncharacterized protein</fullName>
    </submittedName>
</protein>
<sequence>MKVPTVEGIHLLYLEINKIFSLSCQPICNSAIKLASSQGKYKGRVHKLKGTVANRDLSR</sequence>
<dbReference type="AlphaFoldDB" id="A0A857IYQ8"/>
<name>A0A857IYQ8_ACIHA</name>
<dbReference type="EMBL" id="CP031977">
    <property type="protein sequence ID" value="QHI15120.1"/>
    <property type="molecule type" value="Genomic_DNA"/>
</dbReference>
<evidence type="ECO:0000313" key="1">
    <source>
        <dbReference type="EMBL" id="QHI15120.1"/>
    </source>
</evidence>
<gene>
    <name evidence="1" type="ORF">AhaeAN43_17530</name>
</gene>
<proteinExistence type="predicted"/>
<geneLocation type="plasmid" evidence="2">
    <name>pahaeman43b</name>
</geneLocation>